<proteinExistence type="predicted"/>
<reference evidence="2 3" key="1">
    <citation type="journal article" date="2020" name="Int. J. Syst. Evol. Microbiol.">
        <title>Reclassification of Streptomyces castelarensis and Streptomyces sporoclivatus as later heterotypic synonyms of Streptomyces antimycoticus.</title>
        <authorList>
            <person name="Komaki H."/>
            <person name="Tamura T."/>
        </authorList>
    </citation>
    <scope>NUCLEOTIDE SEQUENCE [LARGE SCALE GENOMIC DNA]</scope>
    <source>
        <strain evidence="2 3">NBRC 13459</strain>
    </source>
</reference>
<sequence>MLISDVSSVVSDYLTSEKPYAVANTSGMTEEEFRAGFPTVRAATILTPEAAGVAGLLEAVRDPEKDTLAGARAELKVHLLGPSDPPSLVRFNQATQALCRKADERRARMATRLTDEIPSQREARDAAEEMELESGSPESEETATV</sequence>
<feature type="compositionally biased region" description="Basic and acidic residues" evidence="1">
    <location>
        <begin position="111"/>
        <end position="127"/>
    </location>
</feature>
<feature type="compositionally biased region" description="Acidic residues" evidence="1">
    <location>
        <begin position="128"/>
        <end position="145"/>
    </location>
</feature>
<organism evidence="2 3">
    <name type="scientific">Streptomyces violaceusniger</name>
    <dbReference type="NCBI Taxonomy" id="68280"/>
    <lineage>
        <taxon>Bacteria</taxon>
        <taxon>Bacillati</taxon>
        <taxon>Actinomycetota</taxon>
        <taxon>Actinomycetes</taxon>
        <taxon>Kitasatosporales</taxon>
        <taxon>Streptomycetaceae</taxon>
        <taxon>Streptomyces</taxon>
        <taxon>Streptomyces violaceusniger group</taxon>
    </lineage>
</organism>
<gene>
    <name evidence="2" type="ORF">SVIO_042130</name>
</gene>
<evidence type="ECO:0000313" key="3">
    <source>
        <dbReference type="Proteomes" id="UP000301309"/>
    </source>
</evidence>
<evidence type="ECO:0000313" key="2">
    <source>
        <dbReference type="EMBL" id="GDY53590.1"/>
    </source>
</evidence>
<feature type="region of interest" description="Disordered" evidence="1">
    <location>
        <begin position="111"/>
        <end position="145"/>
    </location>
</feature>
<dbReference type="Proteomes" id="UP000301309">
    <property type="component" value="Unassembled WGS sequence"/>
</dbReference>
<protein>
    <submittedName>
        <fullName evidence="2">Uncharacterized protein</fullName>
    </submittedName>
</protein>
<name>A0A4D4L3P7_STRVO</name>
<dbReference type="AlphaFoldDB" id="A0A4D4L3P7"/>
<keyword evidence="3" id="KW-1185">Reference proteome</keyword>
<comment type="caution">
    <text evidence="2">The sequence shown here is derived from an EMBL/GenBank/DDBJ whole genome shotgun (WGS) entry which is preliminary data.</text>
</comment>
<evidence type="ECO:0000256" key="1">
    <source>
        <dbReference type="SAM" id="MobiDB-lite"/>
    </source>
</evidence>
<accession>A0A4D4L3P7</accession>
<dbReference type="EMBL" id="BJHW01000001">
    <property type="protein sequence ID" value="GDY53590.1"/>
    <property type="molecule type" value="Genomic_DNA"/>
</dbReference>